<evidence type="ECO:0000313" key="4">
    <source>
        <dbReference type="Proteomes" id="UP001305652"/>
    </source>
</evidence>
<evidence type="ECO:0000256" key="1">
    <source>
        <dbReference type="SAM" id="MobiDB-lite"/>
    </source>
</evidence>
<proteinExistence type="predicted"/>
<feature type="region of interest" description="Disordered" evidence="1">
    <location>
        <begin position="1"/>
        <end position="28"/>
    </location>
</feature>
<dbReference type="KEGG" id="mrc:R6Y96_03020"/>
<evidence type="ECO:0000313" key="3">
    <source>
        <dbReference type="EMBL" id="WOX58229.1"/>
    </source>
</evidence>
<dbReference type="RefSeq" id="WP_318622045.1">
    <property type="nucleotide sequence ID" value="NZ_CP137642.1"/>
</dbReference>
<dbReference type="InterPro" id="IPR022525">
    <property type="entry name" value="GNAT_AblB"/>
</dbReference>
<dbReference type="EMBL" id="CP137642">
    <property type="protein sequence ID" value="WOX58229.1"/>
    <property type="molecule type" value="Genomic_DNA"/>
</dbReference>
<feature type="domain" description="N-acetyltransferase" evidence="2">
    <location>
        <begin position="159"/>
        <end position="311"/>
    </location>
</feature>
<dbReference type="Proteomes" id="UP001305652">
    <property type="component" value="Chromosome"/>
</dbReference>
<dbReference type="PROSITE" id="PS51186">
    <property type="entry name" value="GNAT"/>
    <property type="match status" value="1"/>
</dbReference>
<protein>
    <submittedName>
        <fullName evidence="3">Beta-lysine N-acetyltransferase</fullName>
    </submittedName>
</protein>
<dbReference type="Gene3D" id="3.40.630.30">
    <property type="match status" value="1"/>
</dbReference>
<dbReference type="GeneID" id="85732095"/>
<accession>A0AAX4FWH8</accession>
<organism evidence="3 4">
    <name type="scientific">Methanoculleus receptaculi</name>
    <dbReference type="NCBI Taxonomy" id="394967"/>
    <lineage>
        <taxon>Archaea</taxon>
        <taxon>Methanobacteriati</taxon>
        <taxon>Methanobacteriota</taxon>
        <taxon>Stenosarchaea group</taxon>
        <taxon>Methanomicrobia</taxon>
        <taxon>Methanomicrobiales</taxon>
        <taxon>Methanomicrobiaceae</taxon>
        <taxon>Methanoculleus</taxon>
    </lineage>
</organism>
<dbReference type="Pfam" id="PF00583">
    <property type="entry name" value="Acetyltransf_1"/>
    <property type="match status" value="1"/>
</dbReference>
<dbReference type="InterPro" id="IPR000182">
    <property type="entry name" value="GNAT_dom"/>
</dbReference>
<dbReference type="CDD" id="cd04301">
    <property type="entry name" value="NAT_SF"/>
    <property type="match status" value="1"/>
</dbReference>
<reference evidence="3 4" key="1">
    <citation type="submission" date="2023-10" db="EMBL/GenBank/DDBJ databases">
        <title>The complete genome sequence of Methanoculleus receptaculi DSM 18860.</title>
        <authorList>
            <person name="Lai S.-J."/>
            <person name="You Y.-T."/>
            <person name="Chen S.-C."/>
        </authorList>
    </citation>
    <scope>NUCLEOTIDE SEQUENCE [LARGE SCALE GENOMIC DNA]</scope>
    <source>
        <strain evidence="3 4">DSM 18860</strain>
    </source>
</reference>
<dbReference type="NCBIfam" id="TIGR03827">
    <property type="entry name" value="GNAT_ablB"/>
    <property type="match status" value="1"/>
</dbReference>
<dbReference type="AlphaFoldDB" id="A0AAX4FWH8"/>
<name>A0AAX4FWH8_9EURY</name>
<keyword evidence="4" id="KW-1185">Reference proteome</keyword>
<sequence>MRSSEAGAAFTRHTVESSRRQSVQGHSPCTDACDDTVTALGRSLVHHGPHNDRAFLYHLDTTDLPEITGRLGAFAKERGYSSIFARIPATALDQFVSDGYTPLVRIPGLFRGEVDGYYLAYRHPTRGSRRSGNDDEVLAVAMAKAGERDAACPALEPCFTAVRATAADAPAVASIYRSVFETYPVPIDDPGYLAQKMQENLRCFCVIKPGSRIVAVAGAEVDARAEFAEMTGFATLPGYRGHGFAAILLQLMEEDVYSSGIKTVFAIARAGSYPANITFARAGYAFAGALSESVNICGSVEDMNVWWKSIGVSDRSRQTVRRENNIRFTGEPFTRVKVECGTSRITML</sequence>
<gene>
    <name evidence="3" type="primary">ablB</name>
    <name evidence="3" type="ORF">R6Y96_03020</name>
</gene>
<dbReference type="SUPFAM" id="SSF55729">
    <property type="entry name" value="Acyl-CoA N-acyltransferases (Nat)"/>
    <property type="match status" value="1"/>
</dbReference>
<dbReference type="InterPro" id="IPR016181">
    <property type="entry name" value="Acyl_CoA_acyltransferase"/>
</dbReference>
<dbReference type="GO" id="GO:0008080">
    <property type="term" value="F:N-acetyltransferase activity"/>
    <property type="evidence" value="ECO:0007669"/>
    <property type="project" value="InterPro"/>
</dbReference>
<evidence type="ECO:0000259" key="2">
    <source>
        <dbReference type="PROSITE" id="PS51186"/>
    </source>
</evidence>